<dbReference type="AlphaFoldDB" id="A0A175YHD2"/>
<dbReference type="EMBL" id="LNRQ01000009">
    <property type="protein sequence ID" value="KZM83086.1"/>
    <property type="molecule type" value="Genomic_DNA"/>
</dbReference>
<dbReference type="EMBL" id="CP093351">
    <property type="protein sequence ID" value="WOH16069.1"/>
    <property type="molecule type" value="Genomic_DNA"/>
</dbReference>
<accession>A0A175YHD2</accession>
<protein>
    <submittedName>
        <fullName evidence="1">Uncharacterized protein</fullName>
    </submittedName>
</protein>
<dbReference type="Proteomes" id="UP000077755">
    <property type="component" value="Chromosome 9"/>
</dbReference>
<dbReference type="Gramene" id="KZM83086">
    <property type="protein sequence ID" value="KZM83086"/>
    <property type="gene ID" value="DCAR_030655"/>
</dbReference>
<organism evidence="1">
    <name type="scientific">Daucus carota subsp. sativus</name>
    <name type="common">Carrot</name>
    <dbReference type="NCBI Taxonomy" id="79200"/>
    <lineage>
        <taxon>Eukaryota</taxon>
        <taxon>Viridiplantae</taxon>
        <taxon>Streptophyta</taxon>
        <taxon>Embryophyta</taxon>
        <taxon>Tracheophyta</taxon>
        <taxon>Spermatophyta</taxon>
        <taxon>Magnoliopsida</taxon>
        <taxon>eudicotyledons</taxon>
        <taxon>Gunneridae</taxon>
        <taxon>Pentapetalae</taxon>
        <taxon>asterids</taxon>
        <taxon>campanulids</taxon>
        <taxon>Apiales</taxon>
        <taxon>Apiaceae</taxon>
        <taxon>Apioideae</taxon>
        <taxon>Scandiceae</taxon>
        <taxon>Daucinae</taxon>
        <taxon>Daucus</taxon>
        <taxon>Daucus sect. Daucus</taxon>
    </lineage>
</organism>
<evidence type="ECO:0000313" key="3">
    <source>
        <dbReference type="Proteomes" id="UP000077755"/>
    </source>
</evidence>
<sequence>MVIFRLLSRADQIGGSSRAVPATRHRRFSFRPGTEPAQLAVKACRNMLVRSKTVTGTEGSTIRHTIHGSARGTRVSGGLVVQRVR</sequence>
<evidence type="ECO:0000313" key="2">
    <source>
        <dbReference type="EMBL" id="WOH16069.1"/>
    </source>
</evidence>
<reference evidence="1" key="1">
    <citation type="journal article" date="2016" name="Nat. Genet.">
        <title>A high-quality carrot genome assembly provides new insights into carotenoid accumulation and asterid genome evolution.</title>
        <authorList>
            <person name="Iorizzo M."/>
            <person name="Ellison S."/>
            <person name="Senalik D."/>
            <person name="Zeng P."/>
            <person name="Satapoomin P."/>
            <person name="Huang J."/>
            <person name="Bowman M."/>
            <person name="Iovene M."/>
            <person name="Sanseverino W."/>
            <person name="Cavagnaro P."/>
            <person name="Yildiz M."/>
            <person name="Macko-Podgorni A."/>
            <person name="Moranska E."/>
            <person name="Grzebelus E."/>
            <person name="Grzebelus D."/>
            <person name="Ashrafi H."/>
            <person name="Zheng Z."/>
            <person name="Cheng S."/>
            <person name="Spooner D."/>
            <person name="Van Deynze A."/>
            <person name="Simon P."/>
        </authorList>
    </citation>
    <scope>NUCLEOTIDE SEQUENCE [LARGE SCALE GENOMIC DNA]</scope>
    <source>
        <tissue evidence="1">Leaf</tissue>
    </source>
</reference>
<name>A0A175YHD2_DAUCS</name>
<evidence type="ECO:0000313" key="1">
    <source>
        <dbReference type="EMBL" id="KZM83086.1"/>
    </source>
</evidence>
<gene>
    <name evidence="1" type="ORF">DCAR_030655</name>
    <name evidence="2" type="ORF">DCAR_0935618</name>
</gene>
<reference evidence="2" key="2">
    <citation type="submission" date="2022-03" db="EMBL/GenBank/DDBJ databases">
        <title>Draft title - Genomic analysis of global carrot germplasm unveils the trajectory of domestication and the origin of high carotenoid orange carrot.</title>
        <authorList>
            <person name="Iorizzo M."/>
            <person name="Ellison S."/>
            <person name="Senalik D."/>
            <person name="Macko-Podgorni A."/>
            <person name="Grzebelus D."/>
            <person name="Bostan H."/>
            <person name="Rolling W."/>
            <person name="Curaba J."/>
            <person name="Simon P."/>
        </authorList>
    </citation>
    <scope>NUCLEOTIDE SEQUENCE</scope>
    <source>
        <tissue evidence="2">Leaf</tissue>
    </source>
</reference>
<proteinExistence type="predicted"/>
<keyword evidence="3" id="KW-1185">Reference proteome</keyword>